<dbReference type="PANTHER" id="PTHR30404">
    <property type="entry name" value="N-ACETYLMURAMOYL-L-ALANINE AMIDASE"/>
    <property type="match status" value="1"/>
</dbReference>
<comment type="caution">
    <text evidence="5">The sequence shown here is derived from an EMBL/GenBank/DDBJ whole genome shotgun (WGS) entry which is preliminary data.</text>
</comment>
<evidence type="ECO:0000313" key="6">
    <source>
        <dbReference type="Proteomes" id="UP000615989"/>
    </source>
</evidence>
<reference evidence="5" key="1">
    <citation type="submission" date="2019-12" db="EMBL/GenBank/DDBJ databases">
        <title>Comparative genomics gives insights into the taxonomy of the Azoarcus-Aromatoleum group and reveals separate origins of nif in the plant-associated Azoarcus and non-plant-associated Aromatoleum sub-groups.</title>
        <authorList>
            <person name="Lafos M."/>
            <person name="Maluk M."/>
            <person name="Batista M."/>
            <person name="Junghare M."/>
            <person name="Carmona M."/>
            <person name="Faoro H."/>
            <person name="Cruz L.M."/>
            <person name="Battistoni F."/>
            <person name="De Souza E."/>
            <person name="Pedrosa F."/>
            <person name="Chen W.-M."/>
            <person name="Poole P.S."/>
            <person name="Dixon R.A."/>
            <person name="James E.K."/>
        </authorList>
    </citation>
    <scope>NUCLEOTIDE SEQUENCE</scope>
    <source>
        <strain evidence="5">LuFRes1</strain>
    </source>
</reference>
<dbReference type="Pfam" id="PF01520">
    <property type="entry name" value="Amidase_3"/>
    <property type="match status" value="1"/>
</dbReference>
<name>A0ABX1PMY8_9RHOO</name>
<comment type="catalytic activity">
    <reaction evidence="1">
        <text>Hydrolyzes the link between N-acetylmuramoyl residues and L-amino acid residues in certain cell-wall glycopeptides.</text>
        <dbReference type="EC" id="3.5.1.28"/>
    </reaction>
</comment>
<evidence type="ECO:0000313" key="5">
    <source>
        <dbReference type="EMBL" id="NMG25945.1"/>
    </source>
</evidence>
<evidence type="ECO:0000256" key="2">
    <source>
        <dbReference type="ARBA" id="ARBA00011901"/>
    </source>
</evidence>
<dbReference type="EMBL" id="WTVG01000048">
    <property type="protein sequence ID" value="NMG25945.1"/>
    <property type="molecule type" value="Genomic_DNA"/>
</dbReference>
<dbReference type="RefSeq" id="WP_169119285.1">
    <property type="nucleotide sequence ID" value="NZ_WTVG02000035.1"/>
</dbReference>
<dbReference type="EC" id="3.5.1.28" evidence="2"/>
<feature type="domain" description="MurNAc-LAA" evidence="4">
    <location>
        <begin position="22"/>
        <end position="222"/>
    </location>
</feature>
<dbReference type="CDD" id="cd02696">
    <property type="entry name" value="MurNAc-LAA"/>
    <property type="match status" value="1"/>
</dbReference>
<accession>A0ABX1PMY8</accession>
<gene>
    <name evidence="5" type="ORF">GO606_14715</name>
</gene>
<organism evidence="5 6">
    <name type="scientific">Aromatoleum anaerobium</name>
    <dbReference type="NCBI Taxonomy" id="182180"/>
    <lineage>
        <taxon>Bacteria</taxon>
        <taxon>Pseudomonadati</taxon>
        <taxon>Pseudomonadota</taxon>
        <taxon>Betaproteobacteria</taxon>
        <taxon>Rhodocyclales</taxon>
        <taxon>Rhodocyclaceae</taxon>
        <taxon>Aromatoleum</taxon>
    </lineage>
</organism>
<proteinExistence type="predicted"/>
<dbReference type="Gene3D" id="3.40.630.40">
    <property type="entry name" value="Zn-dependent exopeptidases"/>
    <property type="match status" value="1"/>
</dbReference>
<protein>
    <recommendedName>
        <fullName evidence="2">N-acetylmuramoyl-L-alanine amidase</fullName>
        <ecNumber evidence="2">3.5.1.28</ecNumber>
    </recommendedName>
</protein>
<evidence type="ECO:0000259" key="4">
    <source>
        <dbReference type="Pfam" id="PF01520"/>
    </source>
</evidence>
<evidence type="ECO:0000256" key="1">
    <source>
        <dbReference type="ARBA" id="ARBA00001561"/>
    </source>
</evidence>
<dbReference type="Proteomes" id="UP000615989">
    <property type="component" value="Unassembled WGS sequence"/>
</dbReference>
<sequence length="229" mass="24706">MAIAAVALPLAAHAGPGRAPLVAVDVGHTLAAPGAISARGRAEFDFNRDLALQVVAALARLNVRTELVNPDGAIESLAARPAQVPAADFLLSIHHDSVGERELEHWQPDGETHSYSDRWAGHSLFVSRRNPDPGHSVLCAVAIGARLQRAGFVPTQKNGRQREYADRPHAVHFYDNLVVLYRARQPALLFEAGVIKHRDEELLLRDPRRQALMAGEIATGIAACLAAGR</sequence>
<dbReference type="InterPro" id="IPR050695">
    <property type="entry name" value="N-acetylmuramoyl_amidase_3"/>
</dbReference>
<keyword evidence="3" id="KW-0378">Hydrolase</keyword>
<keyword evidence="6" id="KW-1185">Reference proteome</keyword>
<dbReference type="SUPFAM" id="SSF53187">
    <property type="entry name" value="Zn-dependent exopeptidases"/>
    <property type="match status" value="1"/>
</dbReference>
<dbReference type="PANTHER" id="PTHR30404:SF0">
    <property type="entry name" value="N-ACETYLMURAMOYL-L-ALANINE AMIDASE AMIC"/>
    <property type="match status" value="1"/>
</dbReference>
<evidence type="ECO:0000256" key="3">
    <source>
        <dbReference type="ARBA" id="ARBA00022801"/>
    </source>
</evidence>
<dbReference type="InterPro" id="IPR002508">
    <property type="entry name" value="MurNAc-LAA_cat"/>
</dbReference>